<dbReference type="SUPFAM" id="SSF49562">
    <property type="entry name" value="C2 domain (Calcium/lipid-binding domain, CaLB)"/>
    <property type="match status" value="1"/>
</dbReference>
<dbReference type="Proteomes" id="UP000663832">
    <property type="component" value="Unassembled WGS sequence"/>
</dbReference>
<dbReference type="InterPro" id="IPR000008">
    <property type="entry name" value="C2_dom"/>
</dbReference>
<protein>
    <submittedName>
        <fullName evidence="11">Uncharacterized protein</fullName>
    </submittedName>
</protein>
<dbReference type="EMBL" id="CAJNOM010003362">
    <property type="protein sequence ID" value="CAF1644742.1"/>
    <property type="molecule type" value="Genomic_DNA"/>
</dbReference>
<keyword evidence="3" id="KW-0677">Repeat</keyword>
<evidence type="ECO:0000256" key="7">
    <source>
        <dbReference type="SAM" id="Phobius"/>
    </source>
</evidence>
<evidence type="ECO:0000259" key="8">
    <source>
        <dbReference type="Pfam" id="PF00168"/>
    </source>
</evidence>
<evidence type="ECO:0000256" key="1">
    <source>
        <dbReference type="ARBA" id="ARBA00004167"/>
    </source>
</evidence>
<dbReference type="InterPro" id="IPR035892">
    <property type="entry name" value="C2_domain_sf"/>
</dbReference>
<dbReference type="GO" id="GO:0007009">
    <property type="term" value="P:plasma membrane organization"/>
    <property type="evidence" value="ECO:0007669"/>
    <property type="project" value="TreeGrafter"/>
</dbReference>
<dbReference type="PANTHER" id="PTHR12546:SF33">
    <property type="entry name" value="SPERM VESICLE FUSION PROTEIN FER-1"/>
    <property type="match status" value="1"/>
</dbReference>
<dbReference type="GO" id="GO:0016020">
    <property type="term" value="C:membrane"/>
    <property type="evidence" value="ECO:0007669"/>
    <property type="project" value="UniProtKB-SubCell"/>
</dbReference>
<feature type="compositionally biased region" description="Basic and acidic residues" evidence="6">
    <location>
        <begin position="122"/>
        <end position="136"/>
    </location>
</feature>
<dbReference type="Pfam" id="PF00168">
    <property type="entry name" value="C2"/>
    <property type="match status" value="1"/>
</dbReference>
<reference evidence="11" key="1">
    <citation type="submission" date="2021-02" db="EMBL/GenBank/DDBJ databases">
        <authorList>
            <person name="Nowell W R."/>
        </authorList>
    </citation>
    <scope>NUCLEOTIDE SEQUENCE</scope>
</reference>
<keyword evidence="2 7" id="KW-0812">Transmembrane</keyword>
<evidence type="ECO:0000256" key="6">
    <source>
        <dbReference type="SAM" id="MobiDB-lite"/>
    </source>
</evidence>
<proteinExistence type="predicted"/>
<evidence type="ECO:0000313" key="10">
    <source>
        <dbReference type="EMBL" id="CAF1502046.1"/>
    </source>
</evidence>
<dbReference type="AlphaFoldDB" id="A0A816E3K2"/>
<evidence type="ECO:0000259" key="9">
    <source>
        <dbReference type="Pfam" id="PF16165"/>
    </source>
</evidence>
<organism evidence="11 12">
    <name type="scientific">Adineta steineri</name>
    <dbReference type="NCBI Taxonomy" id="433720"/>
    <lineage>
        <taxon>Eukaryota</taxon>
        <taxon>Metazoa</taxon>
        <taxon>Spiralia</taxon>
        <taxon>Gnathifera</taxon>
        <taxon>Rotifera</taxon>
        <taxon>Eurotatoria</taxon>
        <taxon>Bdelloidea</taxon>
        <taxon>Adinetida</taxon>
        <taxon>Adinetidae</taxon>
        <taxon>Adineta</taxon>
    </lineage>
</organism>
<feature type="domain" description="Ferlin C-terminal" evidence="9">
    <location>
        <begin position="98"/>
        <end position="173"/>
    </location>
</feature>
<feature type="non-terminal residue" evidence="11">
    <location>
        <position position="182"/>
    </location>
</feature>
<dbReference type="EMBL" id="CAJNOI010003018">
    <property type="protein sequence ID" value="CAF1502046.1"/>
    <property type="molecule type" value="Genomic_DNA"/>
</dbReference>
<evidence type="ECO:0000256" key="5">
    <source>
        <dbReference type="ARBA" id="ARBA00023136"/>
    </source>
</evidence>
<name>A0A816E3K2_9BILA</name>
<sequence length="182" mass="21033">RCISVKKKEYFWSYDATELAIPPVLNLQVWDNDKFSADDFLGALTLDLNRLYKPAKNSEFCTLDIVNDESTDYISLFEMKRIKGWWPCVDVAGGDPELTGKLELELEILTEEEAAQRPAGRGQEEPNENPHLDPPQRPETSFLWFQSPFRTFKNIIWRKSKWYIIGGLLLAAIWARLLRVPG</sequence>
<gene>
    <name evidence="10" type="ORF">BJG266_LOCUS43226</name>
    <name evidence="11" type="ORF">QVE165_LOCUS60143</name>
</gene>
<accession>A0A816E3K2</accession>
<evidence type="ECO:0000313" key="12">
    <source>
        <dbReference type="Proteomes" id="UP000663832"/>
    </source>
</evidence>
<dbReference type="GO" id="GO:0061025">
    <property type="term" value="P:membrane fusion"/>
    <property type="evidence" value="ECO:0007669"/>
    <property type="project" value="TreeGrafter"/>
</dbReference>
<evidence type="ECO:0000256" key="2">
    <source>
        <dbReference type="ARBA" id="ARBA00022692"/>
    </source>
</evidence>
<keyword evidence="12" id="KW-1185">Reference proteome</keyword>
<evidence type="ECO:0000313" key="11">
    <source>
        <dbReference type="EMBL" id="CAF1644742.1"/>
    </source>
</evidence>
<feature type="region of interest" description="Disordered" evidence="6">
    <location>
        <begin position="114"/>
        <end position="137"/>
    </location>
</feature>
<keyword evidence="4 7" id="KW-1133">Transmembrane helix</keyword>
<comment type="caution">
    <text evidence="11">The sequence shown here is derived from an EMBL/GenBank/DDBJ whole genome shotgun (WGS) entry which is preliminary data.</text>
</comment>
<feature type="domain" description="C2" evidence="8">
    <location>
        <begin position="24"/>
        <end position="59"/>
    </location>
</feature>
<dbReference type="Gene3D" id="2.60.40.150">
    <property type="entry name" value="C2 domain"/>
    <property type="match status" value="1"/>
</dbReference>
<dbReference type="InterPro" id="IPR032362">
    <property type="entry name" value="Ferlin_C"/>
</dbReference>
<keyword evidence="5 7" id="KW-0472">Membrane</keyword>
<dbReference type="PANTHER" id="PTHR12546">
    <property type="entry name" value="FER-1-LIKE"/>
    <property type="match status" value="1"/>
</dbReference>
<comment type="subcellular location">
    <subcellularLocation>
        <location evidence="1">Membrane</location>
        <topology evidence="1">Single-pass membrane protein</topology>
    </subcellularLocation>
</comment>
<dbReference type="InterPro" id="IPR037721">
    <property type="entry name" value="Ferlin"/>
</dbReference>
<evidence type="ECO:0000256" key="3">
    <source>
        <dbReference type="ARBA" id="ARBA00022737"/>
    </source>
</evidence>
<feature type="transmembrane region" description="Helical" evidence="7">
    <location>
        <begin position="162"/>
        <end position="179"/>
    </location>
</feature>
<evidence type="ECO:0000256" key="4">
    <source>
        <dbReference type="ARBA" id="ARBA00022989"/>
    </source>
</evidence>
<dbReference type="Proteomes" id="UP000663877">
    <property type="component" value="Unassembled WGS sequence"/>
</dbReference>
<dbReference type="OrthoDB" id="270970at2759"/>
<dbReference type="Pfam" id="PF16165">
    <property type="entry name" value="Ferlin_C"/>
    <property type="match status" value="1"/>
</dbReference>